<dbReference type="AlphaFoldDB" id="A0A5R9PE59"/>
<dbReference type="RefSeq" id="WP_138349238.1">
    <property type="nucleotide sequence ID" value="NZ_SROY01000005.1"/>
</dbReference>
<protein>
    <recommendedName>
        <fullName evidence="3">DUF3619 family protein</fullName>
    </recommendedName>
</protein>
<dbReference type="Proteomes" id="UP000308508">
    <property type="component" value="Unassembled WGS sequence"/>
</dbReference>
<sequence>MNTHPTDRLPMDAGADARFDAAIRTRHATALAQLSPQVRAQLAQRRVAALRGEQAGARRHRLRFAVAGFAALSALALGVRLYPQEAPPAAAPASTQLANSTGGSLPLDEDPDFYAWLGSAEAPRLAME</sequence>
<organism evidence="1 2">
    <name type="scientific">Thermomonas fusca</name>
    <dbReference type="NCBI Taxonomy" id="215690"/>
    <lineage>
        <taxon>Bacteria</taxon>
        <taxon>Pseudomonadati</taxon>
        <taxon>Pseudomonadota</taxon>
        <taxon>Gammaproteobacteria</taxon>
        <taxon>Lysobacterales</taxon>
        <taxon>Lysobacteraceae</taxon>
        <taxon>Thermomonas</taxon>
    </lineage>
</organism>
<keyword evidence="2" id="KW-1185">Reference proteome</keyword>
<comment type="caution">
    <text evidence="1">The sequence shown here is derived from an EMBL/GenBank/DDBJ whole genome shotgun (WGS) entry which is preliminary data.</text>
</comment>
<evidence type="ECO:0000313" key="2">
    <source>
        <dbReference type="Proteomes" id="UP000308508"/>
    </source>
</evidence>
<proteinExistence type="predicted"/>
<evidence type="ECO:0000313" key="1">
    <source>
        <dbReference type="EMBL" id="TLX21038.1"/>
    </source>
</evidence>
<evidence type="ECO:0008006" key="3">
    <source>
        <dbReference type="Google" id="ProtNLM"/>
    </source>
</evidence>
<name>A0A5R9PE59_9GAMM</name>
<dbReference type="EMBL" id="SROY01000005">
    <property type="protein sequence ID" value="TLX21038.1"/>
    <property type="molecule type" value="Genomic_DNA"/>
</dbReference>
<gene>
    <name evidence="1" type="ORF">E5S66_10950</name>
</gene>
<reference evidence="1 2" key="1">
    <citation type="submission" date="2019-04" db="EMBL/GenBank/DDBJ databases">
        <authorList>
            <person name="Grouzdev D.S."/>
            <person name="Nazina T.N."/>
        </authorList>
    </citation>
    <scope>NUCLEOTIDE SEQUENCE [LARGE SCALE GENOMIC DNA]</scope>
    <source>
        <strain evidence="1 2">SHC 3-19</strain>
    </source>
</reference>
<accession>A0A5R9PE59</accession>
<dbReference type="STRING" id="1123377.GCA_000423885_00538"/>